<dbReference type="RefSeq" id="WP_126581313.1">
    <property type="nucleotide sequence ID" value="NZ_BIFR01000001.1"/>
</dbReference>
<sequence length="124" mass="14616">MPTSKEERNRILSLVENQQLSALEAAQLLDTLEWEQERPVEYSHKRVLRVLTTRRNRYQLPQKQAISIPINFLHTCLRLGIPLFPQLGMERIQELLQAIEKEPVGRLLDLQDLDQSERVEVYLE</sequence>
<dbReference type="EMBL" id="BIFR01000001">
    <property type="protein sequence ID" value="GCE13819.1"/>
    <property type="molecule type" value="Genomic_DNA"/>
</dbReference>
<evidence type="ECO:0000313" key="1">
    <source>
        <dbReference type="EMBL" id="GCE13819.1"/>
    </source>
</evidence>
<dbReference type="Proteomes" id="UP000287352">
    <property type="component" value="Unassembled WGS sequence"/>
</dbReference>
<organism evidence="1 2">
    <name type="scientific">Tengunoibacter tsumagoiensis</name>
    <dbReference type="NCBI Taxonomy" id="2014871"/>
    <lineage>
        <taxon>Bacteria</taxon>
        <taxon>Bacillati</taxon>
        <taxon>Chloroflexota</taxon>
        <taxon>Ktedonobacteria</taxon>
        <taxon>Ktedonobacterales</taxon>
        <taxon>Dictyobacteraceae</taxon>
        <taxon>Tengunoibacter</taxon>
    </lineage>
</organism>
<dbReference type="OrthoDB" id="164380at2"/>
<protein>
    <submittedName>
        <fullName evidence="1">Uncharacterized protein</fullName>
    </submittedName>
</protein>
<proteinExistence type="predicted"/>
<name>A0A402A433_9CHLR</name>
<gene>
    <name evidence="1" type="ORF">KTT_36780</name>
</gene>
<dbReference type="AlphaFoldDB" id="A0A402A433"/>
<comment type="caution">
    <text evidence="1">The sequence shown here is derived from an EMBL/GenBank/DDBJ whole genome shotgun (WGS) entry which is preliminary data.</text>
</comment>
<reference evidence="2" key="1">
    <citation type="submission" date="2018-12" db="EMBL/GenBank/DDBJ databases">
        <title>Tengunoibacter tsumagoiensis gen. nov., sp. nov., Dictyobacter kobayashii sp. nov., D. alpinus sp. nov., and D. joshuensis sp. nov. and description of Dictyobacteraceae fam. nov. within the order Ktedonobacterales isolated from Tengu-no-mugimeshi.</title>
        <authorList>
            <person name="Wang C.M."/>
            <person name="Zheng Y."/>
            <person name="Sakai Y."/>
            <person name="Toyoda A."/>
            <person name="Minakuchi Y."/>
            <person name="Abe K."/>
            <person name="Yokota A."/>
            <person name="Yabe S."/>
        </authorList>
    </citation>
    <scope>NUCLEOTIDE SEQUENCE [LARGE SCALE GENOMIC DNA]</scope>
    <source>
        <strain evidence="2">Uno3</strain>
    </source>
</reference>
<evidence type="ECO:0000313" key="2">
    <source>
        <dbReference type="Proteomes" id="UP000287352"/>
    </source>
</evidence>
<accession>A0A402A433</accession>
<keyword evidence="2" id="KW-1185">Reference proteome</keyword>